<dbReference type="SUPFAM" id="SSF101941">
    <property type="entry name" value="NAC domain"/>
    <property type="match status" value="1"/>
</dbReference>
<organism evidence="8 9">
    <name type="scientific">Rubroshorea leprosula</name>
    <dbReference type="NCBI Taxonomy" id="152421"/>
    <lineage>
        <taxon>Eukaryota</taxon>
        <taxon>Viridiplantae</taxon>
        <taxon>Streptophyta</taxon>
        <taxon>Embryophyta</taxon>
        <taxon>Tracheophyta</taxon>
        <taxon>Spermatophyta</taxon>
        <taxon>Magnoliopsida</taxon>
        <taxon>eudicotyledons</taxon>
        <taxon>Gunneridae</taxon>
        <taxon>Pentapetalae</taxon>
        <taxon>rosids</taxon>
        <taxon>malvids</taxon>
        <taxon>Malvales</taxon>
        <taxon>Dipterocarpaceae</taxon>
        <taxon>Rubroshorea</taxon>
    </lineage>
</organism>
<evidence type="ECO:0000259" key="7">
    <source>
        <dbReference type="PROSITE" id="PS51005"/>
    </source>
</evidence>
<evidence type="ECO:0000256" key="5">
    <source>
        <dbReference type="ARBA" id="ARBA00023242"/>
    </source>
</evidence>
<comment type="caution">
    <text evidence="8">The sequence shown here is derived from an EMBL/GenBank/DDBJ whole genome shotgun (WGS) entry which is preliminary data.</text>
</comment>
<keyword evidence="4" id="KW-0804">Transcription</keyword>
<keyword evidence="9" id="KW-1185">Reference proteome</keyword>
<dbReference type="GO" id="GO:0005634">
    <property type="term" value="C:nucleus"/>
    <property type="evidence" value="ECO:0007669"/>
    <property type="project" value="UniProtKB-SubCell"/>
</dbReference>
<protein>
    <recommendedName>
        <fullName evidence="7">NAC domain-containing protein</fullName>
    </recommendedName>
</protein>
<evidence type="ECO:0000256" key="2">
    <source>
        <dbReference type="ARBA" id="ARBA00023015"/>
    </source>
</evidence>
<dbReference type="InterPro" id="IPR036093">
    <property type="entry name" value="NAC_dom_sf"/>
</dbReference>
<keyword evidence="5" id="KW-0539">Nucleus</keyword>
<dbReference type="EMBL" id="BPVZ01000138">
    <property type="protein sequence ID" value="GKV39981.1"/>
    <property type="molecule type" value="Genomic_DNA"/>
</dbReference>
<sequence length="165" mass="19726">MEGQLGNFVHPPNSSRWRPPGNEVSDREFMYVLDEKVNNGRVDPPFSYMVTETDILAGEPWQLPVTTDDLRWYFSKRKTKTERTERIDRTIAQSDGNSRWHQYGNVEEIKDYDDNKWGEKRPFKHRINNNNTGWHMREYILDRSRVAPGSDNHIVFCRIFYKEEQ</sequence>
<evidence type="ECO:0000256" key="3">
    <source>
        <dbReference type="ARBA" id="ARBA00023125"/>
    </source>
</evidence>
<feature type="region of interest" description="Disordered" evidence="6">
    <location>
        <begin position="1"/>
        <end position="21"/>
    </location>
</feature>
<evidence type="ECO:0000313" key="8">
    <source>
        <dbReference type="EMBL" id="GKV39981.1"/>
    </source>
</evidence>
<feature type="domain" description="NAC" evidence="7">
    <location>
        <begin position="11"/>
        <end position="162"/>
    </location>
</feature>
<dbReference type="Pfam" id="PF02365">
    <property type="entry name" value="NAM"/>
    <property type="match status" value="1"/>
</dbReference>
<name>A0AAV5LR90_9ROSI</name>
<dbReference type="GO" id="GO:0003677">
    <property type="term" value="F:DNA binding"/>
    <property type="evidence" value="ECO:0007669"/>
    <property type="project" value="UniProtKB-KW"/>
</dbReference>
<reference evidence="8 9" key="1">
    <citation type="journal article" date="2021" name="Commun. Biol.">
        <title>The genome of Shorea leprosula (Dipterocarpaceae) highlights the ecological relevance of drought in aseasonal tropical rainforests.</title>
        <authorList>
            <person name="Ng K.K.S."/>
            <person name="Kobayashi M.J."/>
            <person name="Fawcett J.A."/>
            <person name="Hatakeyama M."/>
            <person name="Paape T."/>
            <person name="Ng C.H."/>
            <person name="Ang C.C."/>
            <person name="Tnah L.H."/>
            <person name="Lee C.T."/>
            <person name="Nishiyama T."/>
            <person name="Sese J."/>
            <person name="O'Brien M.J."/>
            <person name="Copetti D."/>
            <person name="Mohd Noor M.I."/>
            <person name="Ong R.C."/>
            <person name="Putra M."/>
            <person name="Sireger I.Z."/>
            <person name="Indrioko S."/>
            <person name="Kosugi Y."/>
            <person name="Izuno A."/>
            <person name="Isagi Y."/>
            <person name="Lee S.L."/>
            <person name="Shimizu K.K."/>
        </authorList>
    </citation>
    <scope>NUCLEOTIDE SEQUENCE [LARGE SCALE GENOMIC DNA]</scope>
    <source>
        <strain evidence="8">214</strain>
    </source>
</reference>
<dbReference type="AlphaFoldDB" id="A0AAV5LR90"/>
<dbReference type="GO" id="GO:0006355">
    <property type="term" value="P:regulation of DNA-templated transcription"/>
    <property type="evidence" value="ECO:0007669"/>
    <property type="project" value="InterPro"/>
</dbReference>
<keyword evidence="2" id="KW-0805">Transcription regulation</keyword>
<evidence type="ECO:0000256" key="1">
    <source>
        <dbReference type="ARBA" id="ARBA00004123"/>
    </source>
</evidence>
<dbReference type="InterPro" id="IPR003441">
    <property type="entry name" value="NAC-dom"/>
</dbReference>
<proteinExistence type="predicted"/>
<dbReference type="PANTHER" id="PTHR31989">
    <property type="entry name" value="NAC DOMAIN-CONTAINING PROTEIN 82-RELATED"/>
    <property type="match status" value="1"/>
</dbReference>
<evidence type="ECO:0000256" key="4">
    <source>
        <dbReference type="ARBA" id="ARBA00023163"/>
    </source>
</evidence>
<dbReference type="PROSITE" id="PS51005">
    <property type="entry name" value="NAC"/>
    <property type="match status" value="1"/>
</dbReference>
<evidence type="ECO:0000313" key="9">
    <source>
        <dbReference type="Proteomes" id="UP001054252"/>
    </source>
</evidence>
<evidence type="ECO:0000256" key="6">
    <source>
        <dbReference type="SAM" id="MobiDB-lite"/>
    </source>
</evidence>
<keyword evidence="3" id="KW-0238">DNA-binding</keyword>
<accession>A0AAV5LR90</accession>
<gene>
    <name evidence="8" type="ORF">SLEP1_g47666</name>
</gene>
<comment type="subcellular location">
    <subcellularLocation>
        <location evidence="1">Nucleus</location>
    </subcellularLocation>
</comment>
<dbReference type="Proteomes" id="UP001054252">
    <property type="component" value="Unassembled WGS sequence"/>
</dbReference>
<dbReference type="Gene3D" id="2.170.150.80">
    <property type="entry name" value="NAC domain"/>
    <property type="match status" value="1"/>
</dbReference>